<organism evidence="1 2">
    <name type="scientific">Thanatephorus cucumeris (strain AG1-IB / isolate 7/3/14)</name>
    <name type="common">Lettuce bottom rot fungus</name>
    <name type="synonym">Rhizoctonia solani</name>
    <dbReference type="NCBI Taxonomy" id="1108050"/>
    <lineage>
        <taxon>Eukaryota</taxon>
        <taxon>Fungi</taxon>
        <taxon>Dikarya</taxon>
        <taxon>Basidiomycota</taxon>
        <taxon>Agaricomycotina</taxon>
        <taxon>Agaricomycetes</taxon>
        <taxon>Cantharellales</taxon>
        <taxon>Ceratobasidiaceae</taxon>
        <taxon>Rhizoctonia</taxon>
        <taxon>Rhizoctonia solani AG-1</taxon>
    </lineage>
</organism>
<proteinExistence type="predicted"/>
<evidence type="ECO:0000313" key="2">
    <source>
        <dbReference type="Proteomes" id="UP000059188"/>
    </source>
</evidence>
<name>A0A0B7F3P9_THACB</name>
<dbReference type="AlphaFoldDB" id="A0A0B7F3P9"/>
<dbReference type="EMBL" id="LN679100">
    <property type="protein sequence ID" value="CEL52145.1"/>
    <property type="molecule type" value="Genomic_DNA"/>
</dbReference>
<dbReference type="Proteomes" id="UP000059188">
    <property type="component" value="Unassembled WGS sequence"/>
</dbReference>
<accession>A0A0B7F3P9</accession>
<protein>
    <submittedName>
        <fullName evidence="1">Uncharacterized protein</fullName>
    </submittedName>
</protein>
<sequence>MRFGSVRVVKHRMTWIFGGYKNPIQESSKVVGLVTQDFGSDILSVQRRSFTTCTSTLHLNLSPNLIFSAFIESCGSQPLFTLARRSRIGVSINMCYWAKLGGSGEMEWVNCQQPSCRAMAQYRDSPPRHGKVTPSDGVGELSMDLLFEYNQRTHSLDQPQDYRY</sequence>
<reference evidence="1 2" key="1">
    <citation type="submission" date="2014-11" db="EMBL/GenBank/DDBJ databases">
        <authorList>
            <person name="Wibberg Daniel"/>
        </authorList>
    </citation>
    <scope>NUCLEOTIDE SEQUENCE [LARGE SCALE GENOMIC DNA]</scope>
    <source>
        <strain evidence="1">Rhizoctonia solani AG1-IB 7/3/14</strain>
    </source>
</reference>
<evidence type="ECO:0000313" key="1">
    <source>
        <dbReference type="EMBL" id="CEL52145.1"/>
    </source>
</evidence>
<keyword evidence="2" id="KW-1185">Reference proteome</keyword>
<gene>
    <name evidence="1" type="ORF">RSOLAG1IB_00683</name>
</gene>